<dbReference type="EMBL" id="LT607413">
    <property type="protein sequence ID" value="SCE67240.1"/>
    <property type="molecule type" value="Genomic_DNA"/>
</dbReference>
<keyword evidence="2" id="KW-0472">Membrane</keyword>
<name>A0A1C4U6A3_MICEC</name>
<proteinExistence type="predicted"/>
<feature type="transmembrane region" description="Helical" evidence="2">
    <location>
        <begin position="12"/>
        <end position="32"/>
    </location>
</feature>
<evidence type="ECO:0000313" key="4">
    <source>
        <dbReference type="Proteomes" id="UP000198253"/>
    </source>
</evidence>
<reference evidence="4" key="1">
    <citation type="submission" date="2016-06" db="EMBL/GenBank/DDBJ databases">
        <authorList>
            <person name="Varghese N."/>
            <person name="Submissions Spin"/>
        </authorList>
    </citation>
    <scope>NUCLEOTIDE SEQUENCE [LARGE SCALE GENOMIC DNA]</scope>
    <source>
        <strain evidence="4">DSM 43816</strain>
    </source>
</reference>
<dbReference type="OrthoDB" id="3405852at2"/>
<keyword evidence="2" id="KW-0812">Transmembrane</keyword>
<feature type="transmembrane region" description="Helical" evidence="2">
    <location>
        <begin position="66"/>
        <end position="84"/>
    </location>
</feature>
<organism evidence="3 4">
    <name type="scientific">Micromonospora echinospora</name>
    <name type="common">Micromonospora purpurea</name>
    <dbReference type="NCBI Taxonomy" id="1877"/>
    <lineage>
        <taxon>Bacteria</taxon>
        <taxon>Bacillati</taxon>
        <taxon>Actinomycetota</taxon>
        <taxon>Actinomycetes</taxon>
        <taxon>Micromonosporales</taxon>
        <taxon>Micromonosporaceae</taxon>
        <taxon>Micromonospora</taxon>
    </lineage>
</organism>
<sequence length="160" mass="16592">MSAARNSTARLIAASVLVGVLALGLVALGWWLRDWEFSTDRDRYLDPSWWAGVISIGLGNLAFGKVGFKIALAVVAGGAALLWARRRRADHADPVHTTDAGHTTGPDHATAPDHPTGAARTTGAGPVAAHPATDDGDVDHPAGDSTTDEGADAGRSAQRR</sequence>
<gene>
    <name evidence="3" type="ORF">GA0070618_0053</name>
</gene>
<feature type="region of interest" description="Disordered" evidence="1">
    <location>
        <begin position="91"/>
        <end position="160"/>
    </location>
</feature>
<evidence type="ECO:0000256" key="2">
    <source>
        <dbReference type="SAM" id="Phobius"/>
    </source>
</evidence>
<keyword evidence="2" id="KW-1133">Transmembrane helix</keyword>
<dbReference type="AlphaFoldDB" id="A0A1C4U6A3"/>
<dbReference type="InParanoid" id="A0A1C4U6A3"/>
<evidence type="ECO:0000313" key="3">
    <source>
        <dbReference type="EMBL" id="SCE67240.1"/>
    </source>
</evidence>
<keyword evidence="4" id="KW-1185">Reference proteome</keyword>
<protein>
    <submittedName>
        <fullName evidence="3">Uncharacterized protein</fullName>
    </submittedName>
</protein>
<dbReference type="RefSeq" id="WP_088979814.1">
    <property type="nucleotide sequence ID" value="NZ_LT607413.1"/>
</dbReference>
<accession>A0A1C4U6A3</accession>
<evidence type="ECO:0000256" key="1">
    <source>
        <dbReference type="SAM" id="MobiDB-lite"/>
    </source>
</evidence>
<dbReference type="Proteomes" id="UP000198253">
    <property type="component" value="Chromosome I"/>
</dbReference>